<dbReference type="InterPro" id="IPR013332">
    <property type="entry name" value="KPR_N"/>
</dbReference>
<dbReference type="SUPFAM" id="SSF48179">
    <property type="entry name" value="6-phosphogluconate dehydrogenase C-terminal domain-like"/>
    <property type="match status" value="1"/>
</dbReference>
<dbReference type="InterPro" id="IPR003710">
    <property type="entry name" value="ApbA"/>
</dbReference>
<dbReference type="Pfam" id="PF02558">
    <property type="entry name" value="ApbA"/>
    <property type="match status" value="1"/>
</dbReference>
<dbReference type="Gene3D" id="1.10.1040.10">
    <property type="entry name" value="N-(1-d-carboxylethyl)-l-norvaline Dehydrogenase, domain 2"/>
    <property type="match status" value="1"/>
</dbReference>
<dbReference type="InterPro" id="IPR013752">
    <property type="entry name" value="KPA_reductase"/>
</dbReference>
<reference evidence="9" key="1">
    <citation type="journal article" date="2014" name="Genome Announc.">
        <title>De novo whole-genome sequence and genome annotation of Lichtheimia ramosa.</title>
        <authorList>
            <person name="Linde J."/>
            <person name="Schwartze V."/>
            <person name="Binder U."/>
            <person name="Lass-Florl C."/>
            <person name="Voigt K."/>
            <person name="Horn F."/>
        </authorList>
    </citation>
    <scope>NUCLEOTIDE SEQUENCE</scope>
    <source>
        <strain evidence="9">JMRC FSU:6197</strain>
    </source>
</reference>
<feature type="domain" description="Ketopantoate reductase C-terminal" evidence="8">
    <location>
        <begin position="196"/>
        <end position="317"/>
    </location>
</feature>
<dbReference type="Gene3D" id="3.40.50.720">
    <property type="entry name" value="NAD(P)-binding Rossmann-like Domain"/>
    <property type="match status" value="1"/>
</dbReference>
<feature type="domain" description="Ketopantoate reductase N-terminal" evidence="7">
    <location>
        <begin position="3"/>
        <end position="151"/>
    </location>
</feature>
<evidence type="ECO:0000256" key="5">
    <source>
        <dbReference type="ARBA" id="ARBA00032024"/>
    </source>
</evidence>
<evidence type="ECO:0000256" key="6">
    <source>
        <dbReference type="RuleBase" id="RU362068"/>
    </source>
</evidence>
<dbReference type="InterPro" id="IPR050838">
    <property type="entry name" value="Ketopantoate_reductase"/>
</dbReference>
<evidence type="ECO:0000256" key="3">
    <source>
        <dbReference type="ARBA" id="ARBA00022857"/>
    </source>
</evidence>
<dbReference type="GO" id="GO:0015940">
    <property type="term" value="P:pantothenate biosynthetic process"/>
    <property type="evidence" value="ECO:0007669"/>
    <property type="project" value="InterPro"/>
</dbReference>
<evidence type="ECO:0000313" key="9">
    <source>
        <dbReference type="EMBL" id="CDS05155.1"/>
    </source>
</evidence>
<dbReference type="PANTHER" id="PTHR43765">
    <property type="entry name" value="2-DEHYDROPANTOATE 2-REDUCTASE-RELATED"/>
    <property type="match status" value="1"/>
</dbReference>
<comment type="catalytic activity">
    <reaction evidence="6">
        <text>(R)-pantoate + NADP(+) = 2-dehydropantoate + NADPH + H(+)</text>
        <dbReference type="Rhea" id="RHEA:16233"/>
        <dbReference type="ChEBI" id="CHEBI:11561"/>
        <dbReference type="ChEBI" id="CHEBI:15378"/>
        <dbReference type="ChEBI" id="CHEBI:15980"/>
        <dbReference type="ChEBI" id="CHEBI:57783"/>
        <dbReference type="ChEBI" id="CHEBI:58349"/>
        <dbReference type="EC" id="1.1.1.169"/>
    </reaction>
</comment>
<gene>
    <name evidence="9" type="ORF">LRAMOSA07684</name>
</gene>
<evidence type="ECO:0000256" key="1">
    <source>
        <dbReference type="ARBA" id="ARBA00007870"/>
    </source>
</evidence>
<proteinExistence type="inferred from homology"/>
<name>A0A077WCL0_9FUNG</name>
<dbReference type="InterPro" id="IPR013328">
    <property type="entry name" value="6PGD_dom2"/>
</dbReference>
<dbReference type="EC" id="1.1.1.169" evidence="2 6"/>
<organism evidence="9">
    <name type="scientific">Lichtheimia ramosa</name>
    <dbReference type="NCBI Taxonomy" id="688394"/>
    <lineage>
        <taxon>Eukaryota</taxon>
        <taxon>Fungi</taxon>
        <taxon>Fungi incertae sedis</taxon>
        <taxon>Mucoromycota</taxon>
        <taxon>Mucoromycotina</taxon>
        <taxon>Mucoromycetes</taxon>
        <taxon>Mucorales</taxon>
        <taxon>Lichtheimiaceae</taxon>
        <taxon>Lichtheimia</taxon>
    </lineage>
</organism>
<evidence type="ECO:0000256" key="2">
    <source>
        <dbReference type="ARBA" id="ARBA00013014"/>
    </source>
</evidence>
<accession>A0A077WCL0</accession>
<dbReference type="OrthoDB" id="73846at2759"/>
<dbReference type="InterPro" id="IPR008927">
    <property type="entry name" value="6-PGluconate_DH-like_C_sf"/>
</dbReference>
<evidence type="ECO:0000259" key="8">
    <source>
        <dbReference type="Pfam" id="PF08546"/>
    </source>
</evidence>
<dbReference type="GO" id="GO:0005739">
    <property type="term" value="C:mitochondrion"/>
    <property type="evidence" value="ECO:0007669"/>
    <property type="project" value="TreeGrafter"/>
</dbReference>
<dbReference type="EMBL" id="LK023316">
    <property type="protein sequence ID" value="CDS05155.1"/>
    <property type="molecule type" value="Genomic_DNA"/>
</dbReference>
<comment type="function">
    <text evidence="6">Catalyzes the NADPH-dependent reduction of ketopantoate into pantoic acid.</text>
</comment>
<evidence type="ECO:0000259" key="7">
    <source>
        <dbReference type="Pfam" id="PF02558"/>
    </source>
</evidence>
<comment type="similarity">
    <text evidence="1 6">Belongs to the ketopantoate reductase family.</text>
</comment>
<dbReference type="PANTHER" id="PTHR43765:SF2">
    <property type="entry name" value="2-DEHYDROPANTOATE 2-REDUCTASE"/>
    <property type="match status" value="1"/>
</dbReference>
<dbReference type="InterPro" id="IPR036291">
    <property type="entry name" value="NAD(P)-bd_dom_sf"/>
</dbReference>
<dbReference type="AlphaFoldDB" id="A0A077WCL0"/>
<dbReference type="Pfam" id="PF08546">
    <property type="entry name" value="ApbA_C"/>
    <property type="match status" value="1"/>
</dbReference>
<keyword evidence="3 6" id="KW-0521">NADP</keyword>
<evidence type="ECO:0000256" key="4">
    <source>
        <dbReference type="ARBA" id="ARBA00023002"/>
    </source>
</evidence>
<dbReference type="SUPFAM" id="SSF51735">
    <property type="entry name" value="NAD(P)-binding Rossmann-fold domains"/>
    <property type="match status" value="1"/>
</dbReference>
<dbReference type="NCBIfam" id="TIGR00745">
    <property type="entry name" value="apbA_panE"/>
    <property type="match status" value="1"/>
</dbReference>
<sequence length="323" mass="35498">MRFHILGTGAIGCHVASVLRPRHPITLLLRSNAAVKTFKEQNNNSVTYARTNQQPIKVEGFDAEPVGPSLQSPIEALFVSTKSQHAVEAVRSVQPRLSRSSTLVLLQNGMGLAEELLDKLWPVKEAAPSIIIGVNRHAIERVAPFSVVHHSGWDDQEGGLMLGAMPHSVPENATKVLDAVAQFEEFNSKIFPWEELRRRMMRKLVVNASINPVAALLGVRNGALHDNPGADALLHAVCQEAHALLPELDTTADELFDMVRKTVVIAANNTCSTLQDLQANRLTEVDYINGYLLKLARDRNIAAPVNEYLTNMIHAKERVLGAK</sequence>
<protein>
    <recommendedName>
        <fullName evidence="2 6">2-dehydropantoate 2-reductase</fullName>
        <ecNumber evidence="2 6">1.1.1.169</ecNumber>
    </recommendedName>
    <alternativeName>
        <fullName evidence="5 6">Ketopantoate reductase</fullName>
    </alternativeName>
</protein>
<dbReference type="GO" id="GO:0008677">
    <property type="term" value="F:2-dehydropantoate 2-reductase activity"/>
    <property type="evidence" value="ECO:0007669"/>
    <property type="project" value="UniProtKB-EC"/>
</dbReference>
<dbReference type="GO" id="GO:0050661">
    <property type="term" value="F:NADP binding"/>
    <property type="evidence" value="ECO:0007669"/>
    <property type="project" value="TreeGrafter"/>
</dbReference>
<keyword evidence="4 6" id="KW-0560">Oxidoreductase</keyword>